<evidence type="ECO:0000256" key="11">
    <source>
        <dbReference type="SAM" id="SignalP"/>
    </source>
</evidence>
<protein>
    <recommendedName>
        <fullName evidence="3">asparaginase</fullName>
        <ecNumber evidence="3">3.5.1.1</ecNumber>
    </recommendedName>
</protein>
<name>A0A4R6UDG8_9BACI</name>
<evidence type="ECO:0000256" key="10">
    <source>
        <dbReference type="RuleBase" id="RU004456"/>
    </source>
</evidence>
<accession>A0A4R6UDG8</accession>
<evidence type="ECO:0000259" key="13">
    <source>
        <dbReference type="Pfam" id="PF17763"/>
    </source>
</evidence>
<evidence type="ECO:0000256" key="4">
    <source>
        <dbReference type="ARBA" id="ARBA00022801"/>
    </source>
</evidence>
<dbReference type="AlphaFoldDB" id="A0A4R6UDG8"/>
<evidence type="ECO:0000256" key="1">
    <source>
        <dbReference type="ARBA" id="ARBA00010518"/>
    </source>
</evidence>
<dbReference type="CDD" id="cd08964">
    <property type="entry name" value="L-asparaginase_II"/>
    <property type="match status" value="1"/>
</dbReference>
<feature type="domain" description="L-asparaginase N-terminal" evidence="12">
    <location>
        <begin position="46"/>
        <end position="239"/>
    </location>
</feature>
<dbReference type="SUPFAM" id="SSF53774">
    <property type="entry name" value="Glutaminase/Asparaginase"/>
    <property type="match status" value="1"/>
</dbReference>
<dbReference type="PANTHER" id="PTHR11707:SF28">
    <property type="entry name" value="60 KDA LYSOPHOSPHOLIPASE"/>
    <property type="match status" value="1"/>
</dbReference>
<keyword evidence="15" id="KW-1185">Reference proteome</keyword>
<comment type="similarity">
    <text evidence="1 10">Belongs to the asparaginase 1 family.</text>
</comment>
<feature type="chain" id="PRO_5020673480" description="asparaginase" evidence="11">
    <location>
        <begin position="27"/>
        <end position="365"/>
    </location>
</feature>
<dbReference type="PROSITE" id="PS00144">
    <property type="entry name" value="ASN_GLN_ASE_1"/>
    <property type="match status" value="1"/>
</dbReference>
<feature type="domain" description="Asparaginase/glutaminase C-terminal" evidence="13">
    <location>
        <begin position="259"/>
        <end position="362"/>
    </location>
</feature>
<keyword evidence="11" id="KW-0732">Signal</keyword>
<dbReference type="InterPro" id="IPR004550">
    <property type="entry name" value="AsnASE_II"/>
</dbReference>
<feature type="active site" evidence="8">
    <location>
        <position position="55"/>
    </location>
</feature>
<comment type="subunit">
    <text evidence="2">Homotetramer.</text>
</comment>
<dbReference type="SMART" id="SM00870">
    <property type="entry name" value="Asparaginase"/>
    <property type="match status" value="1"/>
</dbReference>
<evidence type="ECO:0000259" key="12">
    <source>
        <dbReference type="Pfam" id="PF00710"/>
    </source>
</evidence>
<evidence type="ECO:0000256" key="5">
    <source>
        <dbReference type="ARBA" id="ARBA00049366"/>
    </source>
</evidence>
<dbReference type="InterPro" id="IPR037152">
    <property type="entry name" value="L-asparaginase_N_sf"/>
</dbReference>
<reference evidence="14 15" key="1">
    <citation type="submission" date="2019-03" db="EMBL/GenBank/DDBJ databases">
        <title>Genomic Encyclopedia of Type Strains, Phase IV (KMG-IV): sequencing the most valuable type-strain genomes for metagenomic binning, comparative biology and taxonomic classification.</title>
        <authorList>
            <person name="Goeker M."/>
        </authorList>
    </citation>
    <scope>NUCLEOTIDE SEQUENCE [LARGE SCALE GENOMIC DNA]</scope>
    <source>
        <strain evidence="14 15">DSM 28697</strain>
    </source>
</reference>
<proteinExistence type="inferred from homology"/>
<gene>
    <name evidence="14" type="ORF">EV213_101264</name>
</gene>
<dbReference type="Gene3D" id="3.40.50.1170">
    <property type="entry name" value="L-asparaginase, N-terminal domain"/>
    <property type="match status" value="1"/>
</dbReference>
<dbReference type="InterPro" id="IPR020827">
    <property type="entry name" value="Asparaginase/glutaminase_AS1"/>
</dbReference>
<comment type="caution">
    <text evidence="14">The sequence shown here is derived from an EMBL/GenBank/DDBJ whole genome shotgun (WGS) entry which is preliminary data.</text>
</comment>
<evidence type="ECO:0000256" key="9">
    <source>
        <dbReference type="PROSITE-ProRule" id="PRU10100"/>
    </source>
</evidence>
<dbReference type="PRINTS" id="PR00139">
    <property type="entry name" value="ASNGLNASE"/>
</dbReference>
<dbReference type="PIRSF" id="PIRSF500176">
    <property type="entry name" value="L_ASNase"/>
    <property type="match status" value="1"/>
</dbReference>
<feature type="active site" evidence="9">
    <location>
        <position position="135"/>
    </location>
</feature>
<dbReference type="InterPro" id="IPR040919">
    <property type="entry name" value="Asparaginase_C"/>
</dbReference>
<evidence type="ECO:0000256" key="8">
    <source>
        <dbReference type="PROSITE-ProRule" id="PRU10099"/>
    </source>
</evidence>
<dbReference type="Gene3D" id="3.40.50.40">
    <property type="match status" value="1"/>
</dbReference>
<dbReference type="InterPro" id="IPR006034">
    <property type="entry name" value="Asparaginase/glutaminase-like"/>
</dbReference>
<dbReference type="Pfam" id="PF17763">
    <property type="entry name" value="Asparaginase_C"/>
    <property type="match status" value="1"/>
</dbReference>
<feature type="binding site" evidence="7">
    <location>
        <position position="102"/>
    </location>
    <ligand>
        <name>substrate</name>
    </ligand>
</feature>
<dbReference type="Pfam" id="PF00710">
    <property type="entry name" value="Asparaginase"/>
    <property type="match status" value="1"/>
</dbReference>
<dbReference type="PANTHER" id="PTHR11707">
    <property type="entry name" value="L-ASPARAGINASE"/>
    <property type="match status" value="1"/>
</dbReference>
<dbReference type="InterPro" id="IPR027474">
    <property type="entry name" value="L-asparaginase_N"/>
</dbReference>
<feature type="binding site" evidence="7">
    <location>
        <begin position="135"/>
        <end position="136"/>
    </location>
    <ligand>
        <name>substrate</name>
    </ligand>
</feature>
<dbReference type="PROSITE" id="PS00917">
    <property type="entry name" value="ASN_GLN_ASE_2"/>
    <property type="match status" value="1"/>
</dbReference>
<evidence type="ECO:0000256" key="6">
    <source>
        <dbReference type="PIRSR" id="PIRSR001220-1"/>
    </source>
</evidence>
<dbReference type="PIRSF" id="PIRSF001220">
    <property type="entry name" value="L-ASNase_gatD"/>
    <property type="match status" value="1"/>
</dbReference>
<dbReference type="InterPro" id="IPR036152">
    <property type="entry name" value="Asp/glu_Ase-like_sf"/>
</dbReference>
<evidence type="ECO:0000313" key="15">
    <source>
        <dbReference type="Proteomes" id="UP000295632"/>
    </source>
</evidence>
<dbReference type="GO" id="GO:0004067">
    <property type="term" value="F:asparaginase activity"/>
    <property type="evidence" value="ECO:0007669"/>
    <property type="project" value="UniProtKB-UniRule"/>
</dbReference>
<evidence type="ECO:0000256" key="2">
    <source>
        <dbReference type="ARBA" id="ARBA00011881"/>
    </source>
</evidence>
<dbReference type="EC" id="3.5.1.1" evidence="3"/>
<evidence type="ECO:0000256" key="3">
    <source>
        <dbReference type="ARBA" id="ARBA00012920"/>
    </source>
</evidence>
<dbReference type="InterPro" id="IPR027473">
    <property type="entry name" value="L-asparaginase_C"/>
</dbReference>
<dbReference type="PROSITE" id="PS51732">
    <property type="entry name" value="ASN_GLN_ASE_3"/>
    <property type="match status" value="1"/>
</dbReference>
<comment type="catalytic activity">
    <reaction evidence="5">
        <text>L-asparagine + H2O = L-aspartate + NH4(+)</text>
        <dbReference type="Rhea" id="RHEA:21016"/>
        <dbReference type="ChEBI" id="CHEBI:15377"/>
        <dbReference type="ChEBI" id="CHEBI:28938"/>
        <dbReference type="ChEBI" id="CHEBI:29991"/>
        <dbReference type="ChEBI" id="CHEBI:58048"/>
        <dbReference type="EC" id="3.5.1.1"/>
    </reaction>
</comment>
<organism evidence="14 15">
    <name type="scientific">Aureibacillus halotolerans</name>
    <dbReference type="NCBI Taxonomy" id="1508390"/>
    <lineage>
        <taxon>Bacteria</taxon>
        <taxon>Bacillati</taxon>
        <taxon>Bacillota</taxon>
        <taxon>Bacilli</taxon>
        <taxon>Bacillales</taxon>
        <taxon>Bacillaceae</taxon>
        <taxon>Aureibacillus</taxon>
    </lineage>
</organism>
<evidence type="ECO:0000256" key="7">
    <source>
        <dbReference type="PIRSR" id="PIRSR001220-2"/>
    </source>
</evidence>
<evidence type="ECO:0000313" key="14">
    <source>
        <dbReference type="EMBL" id="TDQ42835.1"/>
    </source>
</evidence>
<dbReference type="NCBIfam" id="TIGR00520">
    <property type="entry name" value="asnASE_II"/>
    <property type="match status" value="1"/>
</dbReference>
<dbReference type="Proteomes" id="UP000295632">
    <property type="component" value="Unassembled WGS sequence"/>
</dbReference>
<dbReference type="GO" id="GO:0006528">
    <property type="term" value="P:asparagine metabolic process"/>
    <property type="evidence" value="ECO:0007669"/>
    <property type="project" value="InterPro"/>
</dbReference>
<feature type="active site" description="O-isoaspartyl threonine intermediate" evidence="6">
    <location>
        <position position="55"/>
    </location>
</feature>
<dbReference type="InterPro" id="IPR027475">
    <property type="entry name" value="Asparaginase/glutaminase_AS2"/>
</dbReference>
<sequence length="365" mass="38240">MIMMKKRVVALGLAFSLAIPASTGFAASSTSSVQDLLGMQEESLPNVKILATGGTIAGSAASNTATTGYTAGAIGVETLIDAVPELTDIATISGEQIANVGSPNIDTDVLLTLAKRVNVLLAQDDTDGIVITHGTDTLEETAFFLHMTVKSDKPVVVVGAMRPATAISADGPMNLYNAVKVAGAEKSVGKGVLVVLNDRIGSARMISKTNTTMLDTFQSEEYGFLGAIAGGEIHYYQEMLRKHTTETPFDVSELTELPQVDILYGYQNMPSYLFEAAAANGADGIVTAGSGNGSLSSIGSEVVKKVIEKGIPVVRASRVGNGIVTETSNGIAADSLNPQKARILLMLALTETDDPEVIEQYFNEF</sequence>
<dbReference type="FunFam" id="3.40.50.1170:FF:000001">
    <property type="entry name" value="L-asparaginase 2"/>
    <property type="match status" value="1"/>
</dbReference>
<dbReference type="EMBL" id="SNYJ01000001">
    <property type="protein sequence ID" value="TDQ42835.1"/>
    <property type="molecule type" value="Genomic_DNA"/>
</dbReference>
<keyword evidence="4" id="KW-0378">Hydrolase</keyword>
<feature type="signal peptide" evidence="11">
    <location>
        <begin position="1"/>
        <end position="26"/>
    </location>
</feature>